<keyword evidence="2" id="KW-1185">Reference proteome</keyword>
<dbReference type="RefSeq" id="WP_207277272.1">
    <property type="nucleotide sequence ID" value="NZ_JAFMPK010000049.1"/>
</dbReference>
<evidence type="ECO:0000313" key="1">
    <source>
        <dbReference type="EMBL" id="MBO0611315.1"/>
    </source>
</evidence>
<accession>A0ABS3IEF5</accession>
<reference evidence="2" key="2">
    <citation type="submission" date="2023-07" db="EMBL/GenBank/DDBJ databases">
        <title>Myceligenerans salitolerans sp. nov., a halotolerant actinomycete isolated from a salt lake in Xinjiang, China.</title>
        <authorList>
            <person name="Guan T."/>
        </authorList>
    </citation>
    <scope>NUCLEOTIDE SEQUENCE [LARGE SCALE GENOMIC DNA]</scope>
    <source>
        <strain evidence="2">XHU 5031</strain>
    </source>
</reference>
<comment type="caution">
    <text evidence="1">The sequence shown here is derived from an EMBL/GenBank/DDBJ whole genome shotgun (WGS) entry which is preliminary data.</text>
</comment>
<gene>
    <name evidence="1" type="ORF">J0911_20025</name>
</gene>
<name>A0ABS3IEF5_9MICO</name>
<organism evidence="1 2">
    <name type="scientific">Myceligenerans salitolerans</name>
    <dbReference type="NCBI Taxonomy" id="1230528"/>
    <lineage>
        <taxon>Bacteria</taxon>
        <taxon>Bacillati</taxon>
        <taxon>Actinomycetota</taxon>
        <taxon>Actinomycetes</taxon>
        <taxon>Micrococcales</taxon>
        <taxon>Promicromonosporaceae</taxon>
        <taxon>Myceligenerans</taxon>
    </lineage>
</organism>
<dbReference type="EMBL" id="JAFMPK010000049">
    <property type="protein sequence ID" value="MBO0611315.1"/>
    <property type="molecule type" value="Genomic_DNA"/>
</dbReference>
<protein>
    <submittedName>
        <fullName evidence="1">Uncharacterized protein</fullName>
    </submittedName>
</protein>
<evidence type="ECO:0000313" key="2">
    <source>
        <dbReference type="Proteomes" id="UP000664617"/>
    </source>
</evidence>
<reference evidence="1 2" key="1">
    <citation type="submission" date="2021-03" db="EMBL/GenBank/DDBJ databases">
        <authorList>
            <person name="Xin L."/>
        </authorList>
    </citation>
    <scope>NUCLEOTIDE SEQUENCE [LARGE SCALE GENOMIC DNA]</scope>
    <source>
        <strain evidence="1 2">XHU 5031</strain>
    </source>
</reference>
<dbReference type="Proteomes" id="UP000664617">
    <property type="component" value="Unassembled WGS sequence"/>
</dbReference>
<sequence>MTNQTSPPDVRKTISGFTAFEIAALLSSAESDAALRTGQMMHLPDVEADSRVVGIGMSTLIARGKMRTDGRVRPVDDAAALVGICGRATTWIEVTTIADEKTSVALFVSAAGGTVLLEPAPYGIWAALPVKAGVAIGRAATRYVSSTRERTSTPSYGASFKLTRSSGPVRTAAVKIDGEGAWRLQAGELDKPQPPRTIGADPTFAVLAEAVGLGVDR</sequence>
<proteinExistence type="predicted"/>